<dbReference type="PANTHER" id="PTHR30273:SF2">
    <property type="entry name" value="PROTEIN FECR"/>
    <property type="match status" value="1"/>
</dbReference>
<evidence type="ECO:0000256" key="2">
    <source>
        <dbReference type="SAM" id="Phobius"/>
    </source>
</evidence>
<dbReference type="RefSeq" id="WP_243800426.1">
    <property type="nucleotide sequence ID" value="NZ_JALHAT010000020.1"/>
</dbReference>
<protein>
    <submittedName>
        <fullName evidence="5">FecR domain-containing protein</fullName>
    </submittedName>
</protein>
<feature type="compositionally biased region" description="Low complexity" evidence="1">
    <location>
        <begin position="243"/>
        <end position="254"/>
    </location>
</feature>
<evidence type="ECO:0000313" key="6">
    <source>
        <dbReference type="Proteomes" id="UP001162802"/>
    </source>
</evidence>
<keyword evidence="6" id="KW-1185">Reference proteome</keyword>
<dbReference type="Pfam" id="PF04773">
    <property type="entry name" value="FecR"/>
    <property type="match status" value="1"/>
</dbReference>
<dbReference type="PANTHER" id="PTHR30273">
    <property type="entry name" value="PERIPLASMIC SIGNAL SENSOR AND SIGMA FACTOR ACTIVATOR FECR-RELATED"/>
    <property type="match status" value="1"/>
</dbReference>
<feature type="domain" description="FecR protein" evidence="3">
    <location>
        <begin position="122"/>
        <end position="214"/>
    </location>
</feature>
<dbReference type="Pfam" id="PF16220">
    <property type="entry name" value="DUF4880"/>
    <property type="match status" value="1"/>
</dbReference>
<keyword evidence="2" id="KW-0472">Membrane</keyword>
<keyword evidence="2" id="KW-0812">Transmembrane</keyword>
<sequence>MTSQAAREDRDRIDEQASYWVVLASERELGAEERRERDAWRAADPRHERTWQELSRTWGDIAALEGLADLAPPPPEAEADGVPMRSFLTRFGRHPMAWAAIAAVLVAVVAISLLLRPLAPERYETRLAETRLITLPDGSQVTLAPASTLEVRFADAQRRVALTRGEAFFEVVHDASRPFTVEAGPSRVRVLGTKFDVNFTNQSVRVAVLQGKVEVAHPGGDGAPLRATRLRAGERTEVQFTTAAPGLAAPGPSGEMPTGASRPAPPSPAPSPGAWREGRLVYDNVRLADLVSDVNRYYAPGVTMRDPAIGDLRVTAAFKVSEIPAFVSALDGVIPVTAQETPDGAFRLDRARR</sequence>
<evidence type="ECO:0000259" key="4">
    <source>
        <dbReference type="Pfam" id="PF16220"/>
    </source>
</evidence>
<dbReference type="Proteomes" id="UP001162802">
    <property type="component" value="Unassembled WGS sequence"/>
</dbReference>
<comment type="caution">
    <text evidence="5">The sequence shown here is derived from an EMBL/GenBank/DDBJ whole genome shotgun (WGS) entry which is preliminary data.</text>
</comment>
<gene>
    <name evidence="5" type="ORF">MTR65_11945</name>
</gene>
<proteinExistence type="predicted"/>
<dbReference type="Gene3D" id="2.60.120.1440">
    <property type="match status" value="1"/>
</dbReference>
<feature type="region of interest" description="Disordered" evidence="1">
    <location>
        <begin position="243"/>
        <end position="275"/>
    </location>
</feature>
<feature type="domain" description="FecR N-terminal" evidence="4">
    <location>
        <begin position="15"/>
        <end position="56"/>
    </location>
</feature>
<keyword evidence="2" id="KW-1133">Transmembrane helix</keyword>
<dbReference type="InterPro" id="IPR006860">
    <property type="entry name" value="FecR"/>
</dbReference>
<accession>A0ABT0ADY2</accession>
<organism evidence="5 6">
    <name type="scientific">Novosphingobium mangrovi</name>
    <name type="common">ex Hu et al. 2023</name>
    <dbReference type="NCBI Taxonomy" id="2930094"/>
    <lineage>
        <taxon>Bacteria</taxon>
        <taxon>Pseudomonadati</taxon>
        <taxon>Pseudomonadota</taxon>
        <taxon>Alphaproteobacteria</taxon>
        <taxon>Sphingomonadales</taxon>
        <taxon>Sphingomonadaceae</taxon>
        <taxon>Novosphingobium</taxon>
    </lineage>
</organism>
<name>A0ABT0ADY2_9SPHN</name>
<evidence type="ECO:0000259" key="3">
    <source>
        <dbReference type="Pfam" id="PF04773"/>
    </source>
</evidence>
<dbReference type="InterPro" id="IPR032623">
    <property type="entry name" value="FecR_N"/>
</dbReference>
<evidence type="ECO:0000313" key="5">
    <source>
        <dbReference type="EMBL" id="MCJ1961395.1"/>
    </source>
</evidence>
<evidence type="ECO:0000256" key="1">
    <source>
        <dbReference type="SAM" id="MobiDB-lite"/>
    </source>
</evidence>
<dbReference type="InterPro" id="IPR012373">
    <property type="entry name" value="Ferrdict_sens_TM"/>
</dbReference>
<dbReference type="EMBL" id="JALHAT010000020">
    <property type="protein sequence ID" value="MCJ1961395.1"/>
    <property type="molecule type" value="Genomic_DNA"/>
</dbReference>
<reference evidence="5" key="1">
    <citation type="submission" date="2022-03" db="EMBL/GenBank/DDBJ databases">
        <title>Identification of a novel bacterium isolated from mangrove sediments.</title>
        <authorList>
            <person name="Pan X."/>
        </authorList>
    </citation>
    <scope>NUCLEOTIDE SEQUENCE</scope>
    <source>
        <strain evidence="5">B2637</strain>
    </source>
</reference>
<dbReference type="PIRSF" id="PIRSF018266">
    <property type="entry name" value="FecR"/>
    <property type="match status" value="1"/>
</dbReference>
<feature type="transmembrane region" description="Helical" evidence="2">
    <location>
        <begin position="95"/>
        <end position="115"/>
    </location>
</feature>